<gene>
    <name evidence="2" type="primary">yedF</name>
    <name evidence="2" type="ORF">ACFL6M_04725</name>
</gene>
<comment type="caution">
    <text evidence="2">The sequence shown here is derived from an EMBL/GenBank/DDBJ whole genome shotgun (WGS) entry which is preliminary data.</text>
</comment>
<dbReference type="Pfam" id="PF02635">
    <property type="entry name" value="DsrE"/>
    <property type="match status" value="1"/>
</dbReference>
<evidence type="ECO:0000313" key="2">
    <source>
        <dbReference type="EMBL" id="MFC1572886.1"/>
    </source>
</evidence>
<dbReference type="InterPro" id="IPR036868">
    <property type="entry name" value="TusA-like_sf"/>
</dbReference>
<sequence>MSERVIDVRGKACPQPVIETRKILLEGTAESLRVIVDNRASAENVSRMVRSLGQEIRIDREEPGEIHLMINLGGTSGGDTKVANGSTMTSAVMSPPAASSATQSAEDLCRQPSRNVVLISSDRFGSGEEELGRILMRSFIKTLSEVVPKPEAILFVNSGVYWTIEGSDLLEEIQRLADTGVQILSCGTCLDYYHLKEKLAVGVVTNMFEVVSLLASADRVLRP</sequence>
<dbReference type="Proteomes" id="UP001593833">
    <property type="component" value="Unassembled WGS sequence"/>
</dbReference>
<evidence type="ECO:0000313" key="3">
    <source>
        <dbReference type="Proteomes" id="UP001593833"/>
    </source>
</evidence>
<dbReference type="InterPro" id="IPR003787">
    <property type="entry name" value="Sulphur_relay_DsrE/F-like"/>
</dbReference>
<organism evidence="2 3">
    <name type="scientific">Eiseniibacteriota bacterium</name>
    <dbReference type="NCBI Taxonomy" id="2212470"/>
    <lineage>
        <taxon>Bacteria</taxon>
        <taxon>Candidatus Eiseniibacteriota</taxon>
    </lineage>
</organism>
<name>A0ABV6YKM2_UNCEI</name>
<protein>
    <submittedName>
        <fullName evidence="2">Sulfurtransferase-like selenium metabolism protein YedF</fullName>
    </submittedName>
</protein>
<dbReference type="SUPFAM" id="SSF64307">
    <property type="entry name" value="SirA-like"/>
    <property type="match status" value="1"/>
</dbReference>
<evidence type="ECO:0000259" key="1">
    <source>
        <dbReference type="Pfam" id="PF01206"/>
    </source>
</evidence>
<keyword evidence="3" id="KW-1185">Reference proteome</keyword>
<proteinExistence type="predicted"/>
<dbReference type="Pfam" id="PF01206">
    <property type="entry name" value="TusA"/>
    <property type="match status" value="1"/>
</dbReference>
<dbReference type="InterPro" id="IPR027396">
    <property type="entry name" value="DsrEFH-like"/>
</dbReference>
<accession>A0ABV6YKM2</accession>
<dbReference type="InterPro" id="IPR019870">
    <property type="entry name" value="Se_metab_YedF"/>
</dbReference>
<dbReference type="NCBIfam" id="TIGR03527">
    <property type="entry name" value="selenium_YedF"/>
    <property type="match status" value="1"/>
</dbReference>
<dbReference type="EMBL" id="JBHPKH010000047">
    <property type="protein sequence ID" value="MFC1572886.1"/>
    <property type="molecule type" value="Genomic_DNA"/>
</dbReference>
<dbReference type="Gene3D" id="3.30.110.40">
    <property type="entry name" value="TusA-like domain"/>
    <property type="match status" value="1"/>
</dbReference>
<reference evidence="2 3" key="1">
    <citation type="submission" date="2024-09" db="EMBL/GenBank/DDBJ databases">
        <authorList>
            <person name="D'Angelo T."/>
        </authorList>
    </citation>
    <scope>NUCLEOTIDE SEQUENCE [LARGE SCALE GENOMIC DNA]</scope>
    <source>
        <strain evidence="2">SAG AM-320-E07</strain>
    </source>
</reference>
<dbReference type="InterPro" id="IPR001455">
    <property type="entry name" value="TusA-like"/>
</dbReference>
<dbReference type="SUPFAM" id="SSF75169">
    <property type="entry name" value="DsrEFH-like"/>
    <property type="match status" value="1"/>
</dbReference>
<feature type="domain" description="UPF0033" evidence="1">
    <location>
        <begin position="5"/>
        <end position="70"/>
    </location>
</feature>